<dbReference type="Gene3D" id="2.130.10.30">
    <property type="entry name" value="Regulator of chromosome condensation 1/beta-lactamase-inhibitor protein II"/>
    <property type="match status" value="2"/>
</dbReference>
<feature type="compositionally biased region" description="Low complexity" evidence="11">
    <location>
        <begin position="253"/>
        <end position="262"/>
    </location>
</feature>
<keyword evidence="16" id="KW-1185">Reference proteome</keyword>
<keyword evidence="2" id="KW-0963">Cytoplasm</keyword>
<gene>
    <name evidence="15" type="ORF">FDP41_002396</name>
</gene>
<dbReference type="InterPro" id="IPR000048">
    <property type="entry name" value="IQ_motif_EF-hand-BS"/>
</dbReference>
<dbReference type="PRINTS" id="PR00633">
    <property type="entry name" value="RCCNDNSATION"/>
</dbReference>
<feature type="compositionally biased region" description="Low complexity" evidence="11">
    <location>
        <begin position="204"/>
        <end position="220"/>
    </location>
</feature>
<feature type="domain" description="FYVE-type" evidence="14">
    <location>
        <begin position="1348"/>
        <end position="1399"/>
    </location>
</feature>
<dbReference type="InterPro" id="IPR000219">
    <property type="entry name" value="DH_dom"/>
</dbReference>
<dbReference type="GO" id="GO:0035556">
    <property type="term" value="P:intracellular signal transduction"/>
    <property type="evidence" value="ECO:0007669"/>
    <property type="project" value="InterPro"/>
</dbReference>
<dbReference type="Pfam" id="PF25390">
    <property type="entry name" value="WD40_RLD"/>
    <property type="match status" value="1"/>
</dbReference>
<dbReference type="InterPro" id="IPR011011">
    <property type="entry name" value="Znf_FYVE_PHD"/>
</dbReference>
<dbReference type="PROSITE" id="PS50003">
    <property type="entry name" value="PH_DOMAIN"/>
    <property type="match status" value="1"/>
</dbReference>
<dbReference type="InterPro" id="IPR011993">
    <property type="entry name" value="PH-like_dom_sf"/>
</dbReference>
<dbReference type="PANTHER" id="PTHR12673">
    <property type="entry name" value="FACIOGENITAL DYSPLASIA PROTEIN"/>
    <property type="match status" value="1"/>
</dbReference>
<dbReference type="Gene3D" id="1.20.900.10">
    <property type="entry name" value="Dbl homology (DH) domain"/>
    <property type="match status" value="1"/>
</dbReference>
<name>A0A6A5BTP0_NAEFO</name>
<dbReference type="SMART" id="SM00325">
    <property type="entry name" value="RhoGEF"/>
    <property type="match status" value="1"/>
</dbReference>
<dbReference type="InterPro" id="IPR035899">
    <property type="entry name" value="DBL_dom_sf"/>
</dbReference>
<dbReference type="SMART" id="SM00015">
    <property type="entry name" value="IQ"/>
    <property type="match status" value="1"/>
</dbReference>
<feature type="compositionally biased region" description="Polar residues" evidence="11">
    <location>
        <begin position="31"/>
        <end position="47"/>
    </location>
</feature>
<dbReference type="VEuPathDB" id="AmoebaDB:NF0007100"/>
<dbReference type="InterPro" id="IPR001331">
    <property type="entry name" value="GDS_CDC24_CS"/>
</dbReference>
<dbReference type="RefSeq" id="XP_044563289.1">
    <property type="nucleotide sequence ID" value="XM_044705585.1"/>
</dbReference>
<feature type="compositionally biased region" description="Polar residues" evidence="11">
    <location>
        <begin position="82"/>
        <end position="95"/>
    </location>
</feature>
<evidence type="ECO:0000259" key="13">
    <source>
        <dbReference type="PROSITE" id="PS50010"/>
    </source>
</evidence>
<dbReference type="SMART" id="SM00233">
    <property type="entry name" value="PH"/>
    <property type="match status" value="2"/>
</dbReference>
<comment type="caution">
    <text evidence="15">The sequence shown here is derived from an EMBL/GenBank/DDBJ whole genome shotgun (WGS) entry which is preliminary data.</text>
</comment>
<feature type="region of interest" description="Disordered" evidence="11">
    <location>
        <begin position="1"/>
        <end position="315"/>
    </location>
</feature>
<dbReference type="SUPFAM" id="SSF48065">
    <property type="entry name" value="DBL homology domain (DH-domain)"/>
    <property type="match status" value="1"/>
</dbReference>
<keyword evidence="4" id="KW-0479">Metal-binding</keyword>
<keyword evidence="7" id="KW-0862">Zinc</keyword>
<dbReference type="InterPro" id="IPR009091">
    <property type="entry name" value="RCC1/BLIP-II"/>
</dbReference>
<evidence type="ECO:0000313" key="15">
    <source>
        <dbReference type="EMBL" id="KAF0978576.1"/>
    </source>
</evidence>
<dbReference type="SUPFAM" id="SSF50985">
    <property type="entry name" value="RCC1/BLIP-II"/>
    <property type="match status" value="1"/>
</dbReference>
<feature type="compositionally biased region" description="Polar residues" evidence="11">
    <location>
        <begin position="155"/>
        <end position="165"/>
    </location>
</feature>
<dbReference type="InterPro" id="IPR000408">
    <property type="entry name" value="Reg_chr_condens"/>
</dbReference>
<dbReference type="InterPro" id="IPR017455">
    <property type="entry name" value="Znf_FYVE-rel"/>
</dbReference>
<proteinExistence type="predicted"/>
<dbReference type="Pfam" id="PF16457">
    <property type="entry name" value="PH_12"/>
    <property type="match status" value="1"/>
</dbReference>
<dbReference type="InterPro" id="IPR000306">
    <property type="entry name" value="Znf_FYVE"/>
</dbReference>
<dbReference type="InterPro" id="IPR058923">
    <property type="entry name" value="RCC1-like_dom"/>
</dbReference>
<feature type="domain" description="DH" evidence="13">
    <location>
        <begin position="455"/>
        <end position="642"/>
    </location>
</feature>
<reference evidence="15 16" key="1">
    <citation type="journal article" date="2019" name="Sci. Rep.">
        <title>Nanopore sequencing improves the draft genome of the human pathogenic amoeba Naegleria fowleri.</title>
        <authorList>
            <person name="Liechti N."/>
            <person name="Schurch N."/>
            <person name="Bruggmann R."/>
            <person name="Wittwer M."/>
        </authorList>
    </citation>
    <scope>NUCLEOTIDE SEQUENCE [LARGE SCALE GENOMIC DNA]</scope>
    <source>
        <strain evidence="15 16">ATCC 30894</strain>
    </source>
</reference>
<dbReference type="CDD" id="cd13365">
    <property type="entry name" value="PH_PLC_plant-like"/>
    <property type="match status" value="1"/>
</dbReference>
<keyword evidence="5" id="KW-0677">Repeat</keyword>
<dbReference type="SMART" id="SM00064">
    <property type="entry name" value="FYVE"/>
    <property type="match status" value="1"/>
</dbReference>
<feature type="domain" description="PH" evidence="12">
    <location>
        <begin position="671"/>
        <end position="769"/>
    </location>
</feature>
<evidence type="ECO:0000259" key="14">
    <source>
        <dbReference type="PROSITE" id="PS50178"/>
    </source>
</evidence>
<feature type="compositionally biased region" description="Pro residues" evidence="11">
    <location>
        <begin position="267"/>
        <end position="277"/>
    </location>
</feature>
<feature type="compositionally biased region" description="Low complexity" evidence="11">
    <location>
        <begin position="303"/>
        <end position="315"/>
    </location>
</feature>
<evidence type="ECO:0000256" key="1">
    <source>
        <dbReference type="ARBA" id="ARBA00004245"/>
    </source>
</evidence>
<evidence type="ECO:0000256" key="5">
    <source>
        <dbReference type="ARBA" id="ARBA00022737"/>
    </source>
</evidence>
<dbReference type="EMBL" id="VFQX01000029">
    <property type="protein sequence ID" value="KAF0978576.1"/>
    <property type="molecule type" value="Genomic_DNA"/>
</dbReference>
<dbReference type="PROSITE" id="PS50010">
    <property type="entry name" value="DH_2"/>
    <property type="match status" value="1"/>
</dbReference>
<evidence type="ECO:0000256" key="8">
    <source>
        <dbReference type="ARBA" id="ARBA00023212"/>
    </source>
</evidence>
<feature type="repeat" description="RCC1" evidence="10">
    <location>
        <begin position="1124"/>
        <end position="1176"/>
    </location>
</feature>
<dbReference type="FunFam" id="1.20.900.10:FF:000003">
    <property type="entry name" value="Rho guanine nucleotide exchange factor 10 like"/>
    <property type="match status" value="1"/>
</dbReference>
<dbReference type="GO" id="GO:0005085">
    <property type="term" value="F:guanyl-nucleotide exchange factor activity"/>
    <property type="evidence" value="ECO:0007669"/>
    <property type="project" value="UniProtKB-KW"/>
</dbReference>
<dbReference type="SUPFAM" id="SSF50729">
    <property type="entry name" value="PH domain-like"/>
    <property type="match status" value="2"/>
</dbReference>
<feature type="compositionally biased region" description="Acidic residues" evidence="11">
    <location>
        <begin position="168"/>
        <end position="182"/>
    </location>
</feature>
<dbReference type="VEuPathDB" id="AmoebaDB:NfTy_041970"/>
<dbReference type="Pfam" id="PF01363">
    <property type="entry name" value="FYVE"/>
    <property type="match status" value="1"/>
</dbReference>
<dbReference type="InterPro" id="IPR051092">
    <property type="entry name" value="FYVE_RhoGEF_PH"/>
</dbReference>
<dbReference type="PROSITE" id="PS00626">
    <property type="entry name" value="RCC1_2"/>
    <property type="match status" value="1"/>
</dbReference>
<feature type="compositionally biased region" description="Low complexity" evidence="11">
    <location>
        <begin position="141"/>
        <end position="151"/>
    </location>
</feature>
<dbReference type="PROSITE" id="PS50178">
    <property type="entry name" value="ZF_FYVE"/>
    <property type="match status" value="1"/>
</dbReference>
<dbReference type="Proteomes" id="UP000444721">
    <property type="component" value="Unassembled WGS sequence"/>
</dbReference>
<keyword evidence="6 9" id="KW-0863">Zinc-finger</keyword>
<dbReference type="InterPro" id="IPR001849">
    <property type="entry name" value="PH_domain"/>
</dbReference>
<dbReference type="Pfam" id="PF00621">
    <property type="entry name" value="RhoGEF"/>
    <property type="match status" value="1"/>
</dbReference>
<dbReference type="GO" id="GO:0005737">
    <property type="term" value="C:cytoplasm"/>
    <property type="evidence" value="ECO:0007669"/>
    <property type="project" value="TreeGrafter"/>
</dbReference>
<evidence type="ECO:0000256" key="11">
    <source>
        <dbReference type="SAM" id="MobiDB-lite"/>
    </source>
</evidence>
<dbReference type="Gene3D" id="2.30.29.30">
    <property type="entry name" value="Pleckstrin-homology domain (PH domain)/Phosphotyrosine-binding domain (PTB)"/>
    <property type="match status" value="2"/>
</dbReference>
<feature type="repeat" description="RCC1" evidence="10">
    <location>
        <begin position="1070"/>
        <end position="1123"/>
    </location>
</feature>
<dbReference type="GO" id="GO:0008270">
    <property type="term" value="F:zinc ion binding"/>
    <property type="evidence" value="ECO:0007669"/>
    <property type="project" value="UniProtKB-KW"/>
</dbReference>
<feature type="repeat" description="RCC1" evidence="10">
    <location>
        <begin position="1018"/>
        <end position="1069"/>
    </location>
</feature>
<dbReference type="VEuPathDB" id="AmoebaDB:FDP41_002396"/>
<evidence type="ECO:0000256" key="2">
    <source>
        <dbReference type="ARBA" id="ARBA00022490"/>
    </source>
</evidence>
<organism evidence="15 16">
    <name type="scientific">Naegleria fowleri</name>
    <name type="common">Brain eating amoeba</name>
    <dbReference type="NCBI Taxonomy" id="5763"/>
    <lineage>
        <taxon>Eukaryota</taxon>
        <taxon>Discoba</taxon>
        <taxon>Heterolobosea</taxon>
        <taxon>Tetramitia</taxon>
        <taxon>Eutetramitia</taxon>
        <taxon>Vahlkampfiidae</taxon>
        <taxon>Naegleria</taxon>
    </lineage>
</organism>
<feature type="repeat" description="RCC1" evidence="10">
    <location>
        <begin position="1281"/>
        <end position="1332"/>
    </location>
</feature>
<evidence type="ECO:0000256" key="10">
    <source>
        <dbReference type="PROSITE-ProRule" id="PRU00235"/>
    </source>
</evidence>
<dbReference type="GeneID" id="68109614"/>
<keyword evidence="8" id="KW-0206">Cytoskeleton</keyword>
<evidence type="ECO:0000313" key="16">
    <source>
        <dbReference type="Proteomes" id="UP000444721"/>
    </source>
</evidence>
<feature type="repeat" description="RCC1" evidence="10">
    <location>
        <begin position="1177"/>
        <end position="1228"/>
    </location>
</feature>
<dbReference type="PROSITE" id="PS50096">
    <property type="entry name" value="IQ"/>
    <property type="match status" value="1"/>
</dbReference>
<dbReference type="GO" id="GO:0005856">
    <property type="term" value="C:cytoskeleton"/>
    <property type="evidence" value="ECO:0007669"/>
    <property type="project" value="UniProtKB-SubCell"/>
</dbReference>
<dbReference type="OrthoDB" id="660555at2759"/>
<evidence type="ECO:0000256" key="6">
    <source>
        <dbReference type="ARBA" id="ARBA00022771"/>
    </source>
</evidence>
<comment type="subcellular location">
    <subcellularLocation>
        <location evidence="1">Cytoplasm</location>
        <location evidence="1">Cytoskeleton</location>
    </subcellularLocation>
</comment>
<dbReference type="SUPFAM" id="SSF57903">
    <property type="entry name" value="FYVE/PHD zinc finger"/>
    <property type="match status" value="1"/>
</dbReference>
<dbReference type="InterPro" id="IPR013083">
    <property type="entry name" value="Znf_RING/FYVE/PHD"/>
</dbReference>
<protein>
    <submittedName>
        <fullName evidence="15">Uncharacterized protein</fullName>
    </submittedName>
</protein>
<feature type="compositionally biased region" description="Polar residues" evidence="11">
    <location>
        <begin position="102"/>
        <end position="115"/>
    </location>
</feature>
<evidence type="ECO:0000256" key="4">
    <source>
        <dbReference type="ARBA" id="ARBA00022723"/>
    </source>
</evidence>
<accession>A0A6A5BTP0</accession>
<evidence type="ECO:0000256" key="9">
    <source>
        <dbReference type="PROSITE-ProRule" id="PRU00091"/>
    </source>
</evidence>
<evidence type="ECO:0000256" key="3">
    <source>
        <dbReference type="ARBA" id="ARBA00022658"/>
    </source>
</evidence>
<evidence type="ECO:0000259" key="12">
    <source>
        <dbReference type="PROSITE" id="PS50003"/>
    </source>
</evidence>
<dbReference type="PROSITE" id="PS00741">
    <property type="entry name" value="DH_1"/>
    <property type="match status" value="1"/>
</dbReference>
<dbReference type="PANTHER" id="PTHR12673:SF159">
    <property type="entry name" value="LD03170P"/>
    <property type="match status" value="1"/>
</dbReference>
<dbReference type="CDD" id="cd00160">
    <property type="entry name" value="RhoGEF"/>
    <property type="match status" value="1"/>
</dbReference>
<dbReference type="PROSITE" id="PS50012">
    <property type="entry name" value="RCC1_3"/>
    <property type="match status" value="7"/>
</dbReference>
<feature type="repeat" description="RCC1" evidence="10">
    <location>
        <begin position="966"/>
        <end position="1017"/>
    </location>
</feature>
<sequence>MSNLKEKIAAFENRSLMASQPPPHHHKEQVIHSSQHQQPPQTNSSGGLNVPPSAVGHGTPSPSTPSVATNINHHHTTTPTISAKTPMSSHHSNGKQLPPTPTDRSSLNIGLSRNINPPPPPNTTPRSATIMTSPPPPPQQPNNSSSNSHHPITPMESSPPQNGKSEQNDQDDSTSSNEDEDIINNNNNGSMNGGNGGEEEPESISDNNQQQHPQQQNTTTLSQQKVHSTDLHQLPKNKPAVPNRFRNNGGGTVASSSGTSSAQFRPKPNPKLPPSLPQPRRAQASVDFGSSRINIGGATGSPLSESTTNNLSGNNLTGGNLVTNLDPNSAISYSDSASASRISMRAGNSGMVYASGLSSLPGDKGPQGKFIPYIPAEVEAVMSVTTGSAGVHAHTISRTSMSISSIDLDSETQQFAAIYKHPTKQQQDAAIVLQKYIRRWEARKTYKKIQKARVNRENCAKEILSTEKSYVESLNILQEVYLKPFKAMAAKEKPIISKEEVQAIFSDIDVILNVNTTFLNDLEERLKTYEHNVQISDIFLTIAPFFKTYSRYCNNFDKANEVLKECKKREDFKEVVVKMDKDSRTSKLGLQSYLILPIQRIPRYRLLLQDLIKHSGPDHPDYKGLKNALDKICEVADHLNNTMKIIEATNDIIKIQSQFYGDINLVEPHRRFLKEGALQEIISSDFTKTRDTYIHLFNDIVLFSQKGGKFTLKVQFPLNDLVIFNYVNQDDQIDDLIFKVQSPSKAIILKAASKSDKDNWAITLHNLIKECKNSKRNKTLNVDEHTIADDSSTTFALAMSDNDEITIPPEECVRRMKEGSTMLKYCRNAKPHFRRFVLSNDGTELMWGSPNKQSNESIVSLTDVKKICYGQNTAIFQKYKNPDLEGLSFSLLYRDRTLDIVCKDKQEYHTWVQGVTYLLSHMEDILNQKRIAPPTASNEPKFAPPALVHDMENEKQKFKEQFERIGDAYTWGQGACGGLGHGNQEDKKEPLVMKDFLYLDVSLVACENSAGAGVMFTGELFTWGKGEKGRLGHSDTNDRIKPTYVKALQGRNIKHVCMGNLHTLCLDDTGTVFAFGDYQYGQCGLEKVDGFTSTPTPLPICTNGFKVTTIACGHWHSAIVSNDGQLLTFGRGEDGQLGFGDKSNRATPTRVKGVLDDYKIVDVACGLWHTMALTEEGYLFTWGNNTYGQCGHNNTDEYLLPAFVETFRNMPVKQIAAGSAHSGCITEGDGAVYMWGNGIYGQIGNNSNTHALSPMRVKFGKLKAKQLVCGVNHAMTLMEDGSVYAWGAGTYGRLGINSEGDQRVPVRITFFDDKSVRTLGAGGSQSAAVCAHQWVPDKDATNCMNESCKAKFTFLRRRHHCRYCGGIFCGNCTTKRITLLRFGFDEPVRVCDNCYQILTNAAQTYKR</sequence>
<dbReference type="Gene3D" id="3.30.40.10">
    <property type="entry name" value="Zinc/RING finger domain, C3HC4 (zinc finger)"/>
    <property type="match status" value="1"/>
</dbReference>
<feature type="repeat" description="RCC1" evidence="10">
    <location>
        <begin position="1230"/>
        <end position="1280"/>
    </location>
</feature>
<evidence type="ECO:0000256" key="7">
    <source>
        <dbReference type="ARBA" id="ARBA00022833"/>
    </source>
</evidence>
<keyword evidence="3" id="KW-0344">Guanine-nucleotide releasing factor</keyword>